<dbReference type="Proteomes" id="UP001165296">
    <property type="component" value="Unassembled WGS sequence"/>
</dbReference>
<comment type="caution">
    <text evidence="2">The sequence shown here is derived from an EMBL/GenBank/DDBJ whole genome shotgun (WGS) entry which is preliminary data.</text>
</comment>
<evidence type="ECO:0000256" key="1">
    <source>
        <dbReference type="SAM" id="Phobius"/>
    </source>
</evidence>
<sequence>MTENLLNLALQLMRDIIQHPTILVWASILIIAIWATSQLFRYTAELIKVWRTP</sequence>
<feature type="transmembrane region" description="Helical" evidence="1">
    <location>
        <begin position="22"/>
        <end position="42"/>
    </location>
</feature>
<organism evidence="2 3">
    <name type="scientific">Hymenobacter lucidus</name>
    <dbReference type="NCBI Taxonomy" id="2880930"/>
    <lineage>
        <taxon>Bacteria</taxon>
        <taxon>Pseudomonadati</taxon>
        <taxon>Bacteroidota</taxon>
        <taxon>Cytophagia</taxon>
        <taxon>Cytophagales</taxon>
        <taxon>Hymenobacteraceae</taxon>
        <taxon>Hymenobacter</taxon>
    </lineage>
</organism>
<name>A0ABS8AZ94_9BACT</name>
<evidence type="ECO:0000313" key="3">
    <source>
        <dbReference type="Proteomes" id="UP001165296"/>
    </source>
</evidence>
<keyword evidence="1" id="KW-0812">Transmembrane</keyword>
<evidence type="ECO:0008006" key="4">
    <source>
        <dbReference type="Google" id="ProtNLM"/>
    </source>
</evidence>
<evidence type="ECO:0000313" key="2">
    <source>
        <dbReference type="EMBL" id="MCB2411131.1"/>
    </source>
</evidence>
<accession>A0ABS8AZ94</accession>
<protein>
    <recommendedName>
        <fullName evidence="4">Mechanosensitive ion channel family protein</fullName>
    </recommendedName>
</protein>
<dbReference type="EMBL" id="JAJADR010000015">
    <property type="protein sequence ID" value="MCB2411131.1"/>
    <property type="molecule type" value="Genomic_DNA"/>
</dbReference>
<reference evidence="2" key="1">
    <citation type="submission" date="2021-10" db="EMBL/GenBank/DDBJ databases">
        <authorList>
            <person name="Dean J.D."/>
            <person name="Kim M.K."/>
            <person name="Newey C.N."/>
            <person name="Stoker T.S."/>
            <person name="Thompson D.W."/>
            <person name="Grose J.H."/>
        </authorList>
    </citation>
    <scope>NUCLEOTIDE SEQUENCE</scope>
    <source>
        <strain evidence="2">BT178</strain>
    </source>
</reference>
<dbReference type="RefSeq" id="WP_226180695.1">
    <property type="nucleotide sequence ID" value="NZ_JAJADR010000015.1"/>
</dbReference>
<keyword evidence="3" id="KW-1185">Reference proteome</keyword>
<keyword evidence="1" id="KW-0472">Membrane</keyword>
<keyword evidence="1" id="KW-1133">Transmembrane helix</keyword>
<gene>
    <name evidence="2" type="ORF">LGH74_24300</name>
</gene>
<proteinExistence type="predicted"/>